<evidence type="ECO:0000256" key="1">
    <source>
        <dbReference type="SAM" id="MobiDB-lite"/>
    </source>
</evidence>
<accession>A0A8E2AGM7</accession>
<dbReference type="Proteomes" id="UP000250043">
    <property type="component" value="Unassembled WGS sequence"/>
</dbReference>
<dbReference type="EMBL" id="KV722719">
    <property type="protein sequence ID" value="OCH84126.1"/>
    <property type="molecule type" value="Genomic_DNA"/>
</dbReference>
<dbReference type="AlphaFoldDB" id="A0A8E2AGM7"/>
<evidence type="ECO:0000313" key="3">
    <source>
        <dbReference type="Proteomes" id="UP000250043"/>
    </source>
</evidence>
<organism evidence="2 3">
    <name type="scientific">Obba rivulosa</name>
    <dbReference type="NCBI Taxonomy" id="1052685"/>
    <lineage>
        <taxon>Eukaryota</taxon>
        <taxon>Fungi</taxon>
        <taxon>Dikarya</taxon>
        <taxon>Basidiomycota</taxon>
        <taxon>Agaricomycotina</taxon>
        <taxon>Agaricomycetes</taxon>
        <taxon>Polyporales</taxon>
        <taxon>Gelatoporiaceae</taxon>
        <taxon>Obba</taxon>
    </lineage>
</organism>
<protein>
    <submittedName>
        <fullName evidence="2">Uncharacterized protein</fullName>
    </submittedName>
</protein>
<keyword evidence="3" id="KW-1185">Reference proteome</keyword>
<name>A0A8E2AGM7_9APHY</name>
<sequence length="196" mass="22320">MHVAIQGAMGYDQFKRILKLFCVFEDIIDELHIEGDVPPVDSVRHNRVLASMPIEDVLEKIDSTRSFGKLRLLLLPNFSKVHEPSFACKIYPKLHMADGFTLFFNNHPTSLRSDDIVPWMMLMGKFAQYAVNCSDDEIVHYRPSLDVFFDEIIRDEELAKRYDPRCSRVALPGDSSPASSPPPSFVQEDMAEPSSL</sequence>
<evidence type="ECO:0000313" key="2">
    <source>
        <dbReference type="EMBL" id="OCH84126.1"/>
    </source>
</evidence>
<feature type="region of interest" description="Disordered" evidence="1">
    <location>
        <begin position="168"/>
        <end position="196"/>
    </location>
</feature>
<reference evidence="2 3" key="1">
    <citation type="submission" date="2016-07" db="EMBL/GenBank/DDBJ databases">
        <title>Draft genome of the white-rot fungus Obba rivulosa 3A-2.</title>
        <authorList>
            <consortium name="DOE Joint Genome Institute"/>
            <person name="Miettinen O."/>
            <person name="Riley R."/>
            <person name="Acob R."/>
            <person name="Barry K."/>
            <person name="Cullen D."/>
            <person name="De Vries R."/>
            <person name="Hainaut M."/>
            <person name="Hatakka A."/>
            <person name="Henrissat B."/>
            <person name="Hilden K."/>
            <person name="Kuo R."/>
            <person name="Labutti K."/>
            <person name="Lipzen A."/>
            <person name="Makela M.R."/>
            <person name="Sandor L."/>
            <person name="Spatafora J.W."/>
            <person name="Grigoriev I.V."/>
            <person name="Hibbett D.S."/>
        </authorList>
    </citation>
    <scope>NUCLEOTIDE SEQUENCE [LARGE SCALE GENOMIC DNA]</scope>
    <source>
        <strain evidence="2 3">3A-2</strain>
    </source>
</reference>
<proteinExistence type="predicted"/>
<gene>
    <name evidence="2" type="ORF">OBBRIDRAFT_799350</name>
</gene>
<dbReference type="OrthoDB" id="5291055at2759"/>